<feature type="domain" description="Membrane transport protein MMPL" evidence="7">
    <location>
        <begin position="389"/>
        <end position="690"/>
    </location>
</feature>
<sequence length="720" mass="75080">MSRLLARIARNLTHRWKRGLLAAIASLVVLIGLAGAASPAADDWNVPGTESQEAIDLFRAHTPALAGADATLVFSVEDGKITDAASKAAVTKAIAEVEELPNVASVNDPFARGGQVSPDGSLAAVDVRYSIEQNDIEKEDGEALEEAARTAESAGVDVALRGTVIDASAQQEAPVGELIGVALAIILLTLLFRSLAAMGATILGALLGVMVGQLLLAILAKPLGLPEFATTIAVMLGLGAGIDYSLLIIARFREQVAAGDSVRDASGKAAATAGSAVVAAGLIVMVAIAGLLVIGIPMIGKMGIGAAIGVGAVVVSALTFLPVMIGAFAKWLKPKKPEHVLPSTAFERWGTMITERPWLSIAAGVLILLIFAFPMTNLRLGQPDDGNQPEDQTQRVAYDRLSDAFGPGSNGPFLLAVDTPKGDAETEQQLAAIVTAVEGTPGIAAVTPPAPSEDGEMATITAIPESSPQDEKTTELLETLRSDVLPTATEGTPLKVYVGGNTAGFVDFSDKTAARLPVFIAVVIGLSVLLLMMAFRSLLIPLVSAAFNLLSVGAAYGVVTAVFQEGVGASLIGVDSGVPIISFIPVMMFAILFGLSMDYNVFLLSRMHEAYNEGDSPRQSVIHGMARIGKVVLFAGLIMASVFLAFVLTDDVISKMFGVGLGMAILIDVLFVRLIVAPAVVQLLGDKAWWLPGWLDRILPNVSLEGHLEEGVDERRKVPA</sequence>
<feature type="transmembrane region" description="Helical" evidence="6">
    <location>
        <begin position="628"/>
        <end position="648"/>
    </location>
</feature>
<accession>A0ABY5PGQ6</accession>
<feature type="domain" description="Membrane transport protein MMPL" evidence="7">
    <location>
        <begin position="46"/>
        <end position="357"/>
    </location>
</feature>
<feature type="transmembrane region" description="Helical" evidence="6">
    <location>
        <begin position="273"/>
        <end position="296"/>
    </location>
</feature>
<evidence type="ECO:0000256" key="2">
    <source>
        <dbReference type="ARBA" id="ARBA00022475"/>
    </source>
</evidence>
<protein>
    <submittedName>
        <fullName evidence="8">MMPL family transporter</fullName>
    </submittedName>
</protein>
<dbReference type="PANTHER" id="PTHR33406">
    <property type="entry name" value="MEMBRANE PROTEIN MJ1562-RELATED"/>
    <property type="match status" value="1"/>
</dbReference>
<evidence type="ECO:0000256" key="6">
    <source>
        <dbReference type="SAM" id="Phobius"/>
    </source>
</evidence>
<dbReference type="Proteomes" id="UP001058860">
    <property type="component" value="Chromosome"/>
</dbReference>
<feature type="transmembrane region" description="Helical" evidence="6">
    <location>
        <begin position="199"/>
        <end position="220"/>
    </location>
</feature>
<feature type="transmembrane region" description="Helical" evidence="6">
    <location>
        <begin position="358"/>
        <end position="376"/>
    </location>
</feature>
<dbReference type="PANTHER" id="PTHR33406:SF13">
    <property type="entry name" value="MEMBRANE PROTEIN YDFJ"/>
    <property type="match status" value="1"/>
</dbReference>
<evidence type="ECO:0000259" key="7">
    <source>
        <dbReference type="Pfam" id="PF03176"/>
    </source>
</evidence>
<dbReference type="InterPro" id="IPR050545">
    <property type="entry name" value="Mycobact_MmpL"/>
</dbReference>
<feature type="transmembrane region" description="Helical" evidence="6">
    <location>
        <begin position="232"/>
        <end position="252"/>
    </location>
</feature>
<evidence type="ECO:0000256" key="1">
    <source>
        <dbReference type="ARBA" id="ARBA00004651"/>
    </source>
</evidence>
<comment type="subcellular location">
    <subcellularLocation>
        <location evidence="1">Cell membrane</location>
        <topology evidence="1">Multi-pass membrane protein</topology>
    </subcellularLocation>
</comment>
<dbReference type="EMBL" id="CP088295">
    <property type="protein sequence ID" value="UUY03849.1"/>
    <property type="molecule type" value="Genomic_DNA"/>
</dbReference>
<feature type="transmembrane region" description="Helical" evidence="6">
    <location>
        <begin position="173"/>
        <end position="192"/>
    </location>
</feature>
<keyword evidence="5 6" id="KW-0472">Membrane</keyword>
<reference evidence="9" key="1">
    <citation type="submission" date="2021-11" db="EMBL/GenBank/DDBJ databases">
        <title>Cultivation dependent microbiological survey of springs from the worlds oldest radium mine currently devoted to the extraction of radon-saturated water.</title>
        <authorList>
            <person name="Kapinusova G."/>
            <person name="Smrhova T."/>
            <person name="Strejcek M."/>
            <person name="Suman J."/>
            <person name="Jani K."/>
            <person name="Pajer P."/>
            <person name="Uhlik O."/>
        </authorList>
    </citation>
    <scope>NUCLEOTIDE SEQUENCE [LARGE SCALE GENOMIC DNA]</scope>
    <source>
        <strain evidence="9">J379</strain>
    </source>
</reference>
<evidence type="ECO:0000256" key="4">
    <source>
        <dbReference type="ARBA" id="ARBA00022989"/>
    </source>
</evidence>
<dbReference type="SUPFAM" id="SSF82866">
    <property type="entry name" value="Multidrug efflux transporter AcrB transmembrane domain"/>
    <property type="match status" value="2"/>
</dbReference>
<gene>
    <name evidence="8" type="ORF">LRS13_24865</name>
</gene>
<feature type="transmembrane region" description="Helical" evidence="6">
    <location>
        <begin position="542"/>
        <end position="564"/>
    </location>
</feature>
<feature type="transmembrane region" description="Helical" evidence="6">
    <location>
        <begin position="660"/>
        <end position="681"/>
    </location>
</feature>
<feature type="transmembrane region" description="Helical" evidence="6">
    <location>
        <begin position="576"/>
        <end position="597"/>
    </location>
</feature>
<dbReference type="InterPro" id="IPR004869">
    <property type="entry name" value="MMPL_dom"/>
</dbReference>
<dbReference type="RefSeq" id="WP_353864347.1">
    <property type="nucleotide sequence ID" value="NZ_CP088295.1"/>
</dbReference>
<evidence type="ECO:0000256" key="3">
    <source>
        <dbReference type="ARBA" id="ARBA00022692"/>
    </source>
</evidence>
<evidence type="ECO:0000313" key="8">
    <source>
        <dbReference type="EMBL" id="UUY03849.1"/>
    </source>
</evidence>
<keyword evidence="4 6" id="KW-1133">Transmembrane helix</keyword>
<dbReference type="Pfam" id="PF03176">
    <property type="entry name" value="MMPL"/>
    <property type="match status" value="2"/>
</dbReference>
<dbReference type="Gene3D" id="1.20.1640.10">
    <property type="entry name" value="Multidrug efflux transporter AcrB transmembrane domain"/>
    <property type="match status" value="2"/>
</dbReference>
<keyword evidence="9" id="KW-1185">Reference proteome</keyword>
<name>A0ABY5PGQ6_9ACTN</name>
<keyword evidence="3 6" id="KW-0812">Transmembrane</keyword>
<feature type="transmembrane region" description="Helical" evidence="6">
    <location>
        <begin position="302"/>
        <end position="329"/>
    </location>
</feature>
<keyword evidence="2" id="KW-1003">Cell membrane</keyword>
<organism evidence="8 9">
    <name type="scientific">Svornostia abyssi</name>
    <dbReference type="NCBI Taxonomy" id="2898438"/>
    <lineage>
        <taxon>Bacteria</taxon>
        <taxon>Bacillati</taxon>
        <taxon>Actinomycetota</taxon>
        <taxon>Thermoleophilia</taxon>
        <taxon>Solirubrobacterales</taxon>
        <taxon>Baekduiaceae</taxon>
        <taxon>Svornostia</taxon>
    </lineage>
</organism>
<feature type="transmembrane region" description="Helical" evidence="6">
    <location>
        <begin position="516"/>
        <end position="535"/>
    </location>
</feature>
<proteinExistence type="predicted"/>
<evidence type="ECO:0000256" key="5">
    <source>
        <dbReference type="ARBA" id="ARBA00023136"/>
    </source>
</evidence>
<evidence type="ECO:0000313" key="9">
    <source>
        <dbReference type="Proteomes" id="UP001058860"/>
    </source>
</evidence>